<gene>
    <name evidence="4" type="ORF">KUTeg_008297</name>
</gene>
<dbReference type="InterPro" id="IPR002110">
    <property type="entry name" value="Ankyrin_rpt"/>
</dbReference>
<keyword evidence="1" id="KW-0677">Repeat</keyword>
<feature type="repeat" description="ANK" evidence="3">
    <location>
        <begin position="101"/>
        <end position="133"/>
    </location>
</feature>
<dbReference type="PROSITE" id="PS50297">
    <property type="entry name" value="ANK_REP_REGION"/>
    <property type="match status" value="1"/>
</dbReference>
<dbReference type="Pfam" id="PF12796">
    <property type="entry name" value="Ank_2"/>
    <property type="match status" value="1"/>
</dbReference>
<protein>
    <submittedName>
        <fullName evidence="4">Uncharacterized protein</fullName>
    </submittedName>
</protein>
<name>A0ABQ9FBY8_TEGGR</name>
<dbReference type="Proteomes" id="UP001217089">
    <property type="component" value="Unassembled WGS sequence"/>
</dbReference>
<accession>A0ABQ9FBY8</accession>
<keyword evidence="5" id="KW-1185">Reference proteome</keyword>
<sequence>MENSVHCEMIAACQCGDQERVMSLLQLDCSQLTLDSSLCWASRCGNLNIASLLLNAGANSNAVVWGGFSPLIWAAIFSPDVSIISFLIGAGSDVNHSSTQRRQTALHAAVIRGNIQVVSILLEAGAEPDLQDYLGKTPLMHAVQRDFLACAKLLMRYNCDVNIAGSVNGTIMSPLILALIQNNLEMTKILILAGAKFQRLAHYQTYTVSQYYHTVENDLNFEVRPLFLQQQCRVCIRHLLKPHFLQKLRETNNLTQQSRNWCLRSTIQKSRNRCSNLTIHPSCNRCSNLSKHPSSERCSSLTIQPSCNRYSSLTTQPSRNRCSCLTTQPSHNRCSSLTIQQSRNWCSSLTIQPICDRCSNLTTHPSSNRCSNLTTHPSINSVVLYNSVFCENFIDHDRWRFNTVLVRKIKIQGNDDAKMK</sequence>
<organism evidence="4 5">
    <name type="scientific">Tegillarca granosa</name>
    <name type="common">Malaysian cockle</name>
    <name type="synonym">Anadara granosa</name>
    <dbReference type="NCBI Taxonomy" id="220873"/>
    <lineage>
        <taxon>Eukaryota</taxon>
        <taxon>Metazoa</taxon>
        <taxon>Spiralia</taxon>
        <taxon>Lophotrochozoa</taxon>
        <taxon>Mollusca</taxon>
        <taxon>Bivalvia</taxon>
        <taxon>Autobranchia</taxon>
        <taxon>Pteriomorphia</taxon>
        <taxon>Arcoida</taxon>
        <taxon>Arcoidea</taxon>
        <taxon>Arcidae</taxon>
        <taxon>Tegillarca</taxon>
    </lineage>
</organism>
<proteinExistence type="predicted"/>
<dbReference type="SUPFAM" id="SSF48403">
    <property type="entry name" value="Ankyrin repeat"/>
    <property type="match status" value="1"/>
</dbReference>
<dbReference type="Pfam" id="PF00023">
    <property type="entry name" value="Ank"/>
    <property type="match status" value="1"/>
</dbReference>
<comment type="caution">
    <text evidence="4">The sequence shown here is derived from an EMBL/GenBank/DDBJ whole genome shotgun (WGS) entry which is preliminary data.</text>
</comment>
<feature type="repeat" description="ANK" evidence="3">
    <location>
        <begin position="134"/>
        <end position="166"/>
    </location>
</feature>
<dbReference type="Gene3D" id="1.25.40.20">
    <property type="entry name" value="Ankyrin repeat-containing domain"/>
    <property type="match status" value="1"/>
</dbReference>
<evidence type="ECO:0000313" key="5">
    <source>
        <dbReference type="Proteomes" id="UP001217089"/>
    </source>
</evidence>
<evidence type="ECO:0000256" key="1">
    <source>
        <dbReference type="ARBA" id="ARBA00022737"/>
    </source>
</evidence>
<evidence type="ECO:0000313" key="4">
    <source>
        <dbReference type="EMBL" id="KAJ8313736.1"/>
    </source>
</evidence>
<dbReference type="InterPro" id="IPR036770">
    <property type="entry name" value="Ankyrin_rpt-contain_sf"/>
</dbReference>
<reference evidence="4 5" key="1">
    <citation type="submission" date="2022-12" db="EMBL/GenBank/DDBJ databases">
        <title>Chromosome-level genome of Tegillarca granosa.</title>
        <authorList>
            <person name="Kim J."/>
        </authorList>
    </citation>
    <scope>NUCLEOTIDE SEQUENCE [LARGE SCALE GENOMIC DNA]</scope>
    <source>
        <strain evidence="4">Teg-2019</strain>
        <tissue evidence="4">Adductor muscle</tissue>
    </source>
</reference>
<dbReference type="SMART" id="SM00248">
    <property type="entry name" value="ANK"/>
    <property type="match status" value="5"/>
</dbReference>
<evidence type="ECO:0000256" key="2">
    <source>
        <dbReference type="ARBA" id="ARBA00023043"/>
    </source>
</evidence>
<dbReference type="PANTHER" id="PTHR24198:SF194">
    <property type="entry name" value="INVERSIN-A"/>
    <property type="match status" value="1"/>
</dbReference>
<dbReference type="EMBL" id="JARBDR010000342">
    <property type="protein sequence ID" value="KAJ8313736.1"/>
    <property type="molecule type" value="Genomic_DNA"/>
</dbReference>
<dbReference type="PROSITE" id="PS50088">
    <property type="entry name" value="ANK_REPEAT"/>
    <property type="match status" value="2"/>
</dbReference>
<dbReference type="PANTHER" id="PTHR24198">
    <property type="entry name" value="ANKYRIN REPEAT AND PROTEIN KINASE DOMAIN-CONTAINING PROTEIN"/>
    <property type="match status" value="1"/>
</dbReference>
<evidence type="ECO:0000256" key="3">
    <source>
        <dbReference type="PROSITE-ProRule" id="PRU00023"/>
    </source>
</evidence>
<keyword evidence="2 3" id="KW-0040">ANK repeat</keyword>